<evidence type="ECO:0000313" key="2">
    <source>
        <dbReference type="EMBL" id="MBB4027220.1"/>
    </source>
</evidence>
<feature type="domain" description="NodB homology" evidence="1">
    <location>
        <begin position="34"/>
        <end position="147"/>
    </location>
</feature>
<dbReference type="RefSeq" id="WP_151412153.1">
    <property type="nucleotide sequence ID" value="NZ_AP028155.1"/>
</dbReference>
<dbReference type="SUPFAM" id="SSF88713">
    <property type="entry name" value="Glycoside hydrolase/deacetylase"/>
    <property type="match status" value="1"/>
</dbReference>
<dbReference type="Pfam" id="PF01522">
    <property type="entry name" value="Polysacc_deac_1"/>
    <property type="match status" value="1"/>
</dbReference>
<evidence type="ECO:0000313" key="3">
    <source>
        <dbReference type="Proteomes" id="UP000546007"/>
    </source>
</evidence>
<protein>
    <recommendedName>
        <fullName evidence="1">NodB homology domain-containing protein</fullName>
    </recommendedName>
</protein>
<accession>A0A7W6HYC9</accession>
<dbReference type="InterPro" id="IPR011330">
    <property type="entry name" value="Glyco_hydro/deAcase_b/a-brl"/>
</dbReference>
<dbReference type="Proteomes" id="UP000546007">
    <property type="component" value="Unassembled WGS sequence"/>
</dbReference>
<name>A0A7W6HYC9_9BACT</name>
<dbReference type="AlphaFoldDB" id="A0A7W6HYC9"/>
<dbReference type="GO" id="GO:0016810">
    <property type="term" value="F:hydrolase activity, acting on carbon-nitrogen (but not peptide) bonds"/>
    <property type="evidence" value="ECO:0007669"/>
    <property type="project" value="InterPro"/>
</dbReference>
<dbReference type="GeneID" id="93099966"/>
<dbReference type="EMBL" id="JACIES010000008">
    <property type="protein sequence ID" value="MBB4027220.1"/>
    <property type="molecule type" value="Genomic_DNA"/>
</dbReference>
<comment type="caution">
    <text evidence="2">The sequence shown here is derived from an EMBL/GenBank/DDBJ whole genome shotgun (WGS) entry which is preliminary data.</text>
</comment>
<sequence>MKKVIMTVDVEGHDGSDPVTHLIMGKTVDGTSYGIGKLMDIFDYHHIKGLFFVDIAEAWDYGEAEIATVLRYIKGRGHDCGVHIHPDHMADTNRLFLWEYTKNEQREIIKKCTDFYIKILGEKPKAFRAGKYGANRDTLDILVENGYLCDFSEFVGQRWCQIEPPVAYNKATRLSSGLLEFPVTSYKSFTFGSYCRNDKLDASMAMNEFRYLVPRLVMEDCVDPIVMFVHSFSLLDWRKTPDKPRVNRKNIKKLDMMLAIFKEESSLTFVSLDELLDQSIMSEDACETIISIKGFRSWRFFMQRACSVIKMRVETKMWNTRRRKK</sequence>
<dbReference type="InterPro" id="IPR002509">
    <property type="entry name" value="NODB_dom"/>
</dbReference>
<evidence type="ECO:0000259" key="1">
    <source>
        <dbReference type="Pfam" id="PF01522"/>
    </source>
</evidence>
<organism evidence="2 3">
    <name type="scientific">Butyricimonas faecihominis</name>
    <dbReference type="NCBI Taxonomy" id="1472416"/>
    <lineage>
        <taxon>Bacteria</taxon>
        <taxon>Pseudomonadati</taxon>
        <taxon>Bacteroidota</taxon>
        <taxon>Bacteroidia</taxon>
        <taxon>Bacteroidales</taxon>
        <taxon>Odoribacteraceae</taxon>
        <taxon>Butyricimonas</taxon>
    </lineage>
</organism>
<keyword evidence="3" id="KW-1185">Reference proteome</keyword>
<proteinExistence type="predicted"/>
<dbReference type="OrthoDB" id="9806342at2"/>
<dbReference type="GO" id="GO:0005975">
    <property type="term" value="P:carbohydrate metabolic process"/>
    <property type="evidence" value="ECO:0007669"/>
    <property type="project" value="InterPro"/>
</dbReference>
<gene>
    <name evidence="2" type="ORF">GGR14_003030</name>
</gene>
<reference evidence="2 3" key="1">
    <citation type="submission" date="2020-08" db="EMBL/GenBank/DDBJ databases">
        <title>Genomic Encyclopedia of Type Strains, Phase IV (KMG-IV): sequencing the most valuable type-strain genomes for metagenomic binning, comparative biology and taxonomic classification.</title>
        <authorList>
            <person name="Goeker M."/>
        </authorList>
    </citation>
    <scope>NUCLEOTIDE SEQUENCE [LARGE SCALE GENOMIC DNA]</scope>
    <source>
        <strain evidence="2 3">DSM 105721</strain>
    </source>
</reference>
<dbReference type="Gene3D" id="3.20.20.370">
    <property type="entry name" value="Glycoside hydrolase/deacetylase"/>
    <property type="match status" value="1"/>
</dbReference>